<dbReference type="GO" id="GO:0016787">
    <property type="term" value="F:hydrolase activity"/>
    <property type="evidence" value="ECO:0007669"/>
    <property type="project" value="UniProtKB-KW"/>
</dbReference>
<accession>L9XDR2</accession>
<keyword evidence="1" id="KW-0378">Hydrolase</keyword>
<dbReference type="CDD" id="cd03443">
    <property type="entry name" value="PaaI_thioesterase"/>
    <property type="match status" value="1"/>
</dbReference>
<keyword evidence="5" id="KW-1185">Reference proteome</keyword>
<reference evidence="4 5" key="1">
    <citation type="journal article" date="2014" name="PLoS Genet.">
        <title>Phylogenetically driven sequencing of extremely halophilic archaea reveals strategies for static and dynamic osmo-response.</title>
        <authorList>
            <person name="Becker E.A."/>
            <person name="Seitzer P.M."/>
            <person name="Tritt A."/>
            <person name="Larsen D."/>
            <person name="Krusor M."/>
            <person name="Yao A.I."/>
            <person name="Wu D."/>
            <person name="Madern D."/>
            <person name="Eisen J.A."/>
            <person name="Darling A.E."/>
            <person name="Facciotti M.T."/>
        </authorList>
    </citation>
    <scope>NUCLEOTIDE SEQUENCE [LARGE SCALE GENOMIC DNA]</scope>
    <source>
        <strain evidence="4 5">DSM 10524</strain>
    </source>
</reference>
<gene>
    <name evidence="4" type="ORF">C491_05836</name>
</gene>
<protein>
    <submittedName>
        <fullName evidence="4">Thioesterase superfamily protein</fullName>
    </submittedName>
</protein>
<dbReference type="eggNOG" id="arCOG00777">
    <property type="taxonomic scope" value="Archaea"/>
</dbReference>
<dbReference type="Pfam" id="PF03061">
    <property type="entry name" value="4HBT"/>
    <property type="match status" value="1"/>
</dbReference>
<feature type="region of interest" description="Disordered" evidence="2">
    <location>
        <begin position="1"/>
        <end position="25"/>
    </location>
</feature>
<sequence>MLITLETPSSRMNAHPAPENPGNAAVKSVAGPVGDMTDDPPNSAEEIDDLGRFLQNYIDENHEFLSWIGTSVEDVDNGTMTLSIPYDEKLTNIRPNAGPDQRPDIHGGIAATLIDTVGGFAIQTQLEEPLSTGVATINLNVNYLRPATGDLEATAEVVRAGSTVGVSEVTVESTTPDGETKAVATGQGSYRIFRED</sequence>
<evidence type="ECO:0000313" key="4">
    <source>
        <dbReference type="EMBL" id="ELY59865.1"/>
    </source>
</evidence>
<dbReference type="Gene3D" id="3.10.129.10">
    <property type="entry name" value="Hotdog Thioesterase"/>
    <property type="match status" value="1"/>
</dbReference>
<feature type="domain" description="Thioesterase" evidence="3">
    <location>
        <begin position="105"/>
        <end position="174"/>
    </location>
</feature>
<organism evidence="4 5">
    <name type="scientific">Natronococcus amylolyticus DSM 10524</name>
    <dbReference type="NCBI Taxonomy" id="1227497"/>
    <lineage>
        <taxon>Archaea</taxon>
        <taxon>Methanobacteriati</taxon>
        <taxon>Methanobacteriota</taxon>
        <taxon>Stenosarchaea group</taxon>
        <taxon>Halobacteria</taxon>
        <taxon>Halobacteriales</taxon>
        <taxon>Natrialbaceae</taxon>
        <taxon>Natronococcus</taxon>
    </lineage>
</organism>
<dbReference type="PANTHER" id="PTHR43240">
    <property type="entry name" value="1,4-DIHYDROXY-2-NAPHTHOYL-COA THIOESTERASE 1"/>
    <property type="match status" value="1"/>
</dbReference>
<dbReference type="Proteomes" id="UP000011688">
    <property type="component" value="Unassembled WGS sequence"/>
</dbReference>
<proteinExistence type="predicted"/>
<dbReference type="InterPro" id="IPR029069">
    <property type="entry name" value="HotDog_dom_sf"/>
</dbReference>
<dbReference type="AlphaFoldDB" id="L9XDR2"/>
<feature type="compositionally biased region" description="Polar residues" evidence="2">
    <location>
        <begin position="1"/>
        <end position="12"/>
    </location>
</feature>
<dbReference type="SUPFAM" id="SSF54637">
    <property type="entry name" value="Thioesterase/thiol ester dehydrase-isomerase"/>
    <property type="match status" value="1"/>
</dbReference>
<dbReference type="EMBL" id="AOIB01000014">
    <property type="protein sequence ID" value="ELY59865.1"/>
    <property type="molecule type" value="Genomic_DNA"/>
</dbReference>
<evidence type="ECO:0000256" key="2">
    <source>
        <dbReference type="SAM" id="MobiDB-lite"/>
    </source>
</evidence>
<evidence type="ECO:0000256" key="1">
    <source>
        <dbReference type="ARBA" id="ARBA00022801"/>
    </source>
</evidence>
<dbReference type="NCBIfam" id="TIGR00369">
    <property type="entry name" value="unchar_dom_1"/>
    <property type="match status" value="1"/>
</dbReference>
<dbReference type="InterPro" id="IPR003736">
    <property type="entry name" value="PAAI_dom"/>
</dbReference>
<evidence type="ECO:0000259" key="3">
    <source>
        <dbReference type="Pfam" id="PF03061"/>
    </source>
</evidence>
<name>L9XDR2_9EURY</name>
<dbReference type="PANTHER" id="PTHR43240:SF20">
    <property type="entry name" value="MEDIUM_LONG-CHAIN ACYL-COA THIOESTERASE YIGI"/>
    <property type="match status" value="1"/>
</dbReference>
<comment type="caution">
    <text evidence="4">The sequence shown here is derived from an EMBL/GenBank/DDBJ whole genome shotgun (WGS) entry which is preliminary data.</text>
</comment>
<dbReference type="PATRIC" id="fig|1227497.3.peg.1210"/>
<evidence type="ECO:0000313" key="5">
    <source>
        <dbReference type="Proteomes" id="UP000011688"/>
    </source>
</evidence>
<dbReference type="InterPro" id="IPR006683">
    <property type="entry name" value="Thioestr_dom"/>
</dbReference>
<dbReference type="STRING" id="1227497.C491_05836"/>